<dbReference type="Proteomes" id="UP000265703">
    <property type="component" value="Unassembled WGS sequence"/>
</dbReference>
<proteinExistence type="predicted"/>
<dbReference type="EMBL" id="QKYT01000328">
    <property type="protein sequence ID" value="RIA87070.1"/>
    <property type="molecule type" value="Genomic_DNA"/>
</dbReference>
<feature type="region of interest" description="Disordered" evidence="1">
    <location>
        <begin position="856"/>
        <end position="890"/>
    </location>
</feature>
<gene>
    <name evidence="2" type="ORF">C1645_828326</name>
</gene>
<accession>A0A397SLJ3</accession>
<protein>
    <submittedName>
        <fullName evidence="2">Uncharacterized protein</fullName>
    </submittedName>
</protein>
<organism evidence="2 3">
    <name type="scientific">Glomus cerebriforme</name>
    <dbReference type="NCBI Taxonomy" id="658196"/>
    <lineage>
        <taxon>Eukaryota</taxon>
        <taxon>Fungi</taxon>
        <taxon>Fungi incertae sedis</taxon>
        <taxon>Mucoromycota</taxon>
        <taxon>Glomeromycotina</taxon>
        <taxon>Glomeromycetes</taxon>
        <taxon>Glomerales</taxon>
        <taxon>Glomeraceae</taxon>
        <taxon>Glomus</taxon>
    </lineage>
</organism>
<evidence type="ECO:0000313" key="3">
    <source>
        <dbReference type="Proteomes" id="UP000265703"/>
    </source>
</evidence>
<comment type="caution">
    <text evidence="2">The sequence shown here is derived from an EMBL/GenBank/DDBJ whole genome shotgun (WGS) entry which is preliminary data.</text>
</comment>
<keyword evidence="3" id="KW-1185">Reference proteome</keyword>
<name>A0A397SLJ3_9GLOM</name>
<dbReference type="OrthoDB" id="2429853at2759"/>
<sequence>MTENFINTQSTYENIQDVNIFFDNIPECEGDFTFLQDQNVFETAHLLFQESTSSNSEEWKSDSATQSIVTESTEAENDMNILQTTGKTFSACAQLVGMWQLDKSMVEDIGGNLDKLGVCYSHFMFDQNKLHSEGTKKLKSSLESLIHSRRCRFCGINYYFFSRGKFCAEHSWKLLGKYIQVPCIGQKNCKALKEFDSIVMKAQSNYKARYICCDCYEKEGGHLHVKPERGKKEGSCHFEGKHEQDLISSLELMNKWIISTNNIQLQTKILNFITSTLQILDSENNEQTNTTYDNNFIETSLSLFSIKTIFKLYKIKIDNSILMPKECLQIGHNLAKDLKKSCKEFQNFQTLESPIKIWLPIILSSLYHKSRLLSSLHQVLQSVNVVAYIDRHERNLENKRMSAADPTLRLKNNNKIWNICVINNIDFKEKTFTFGNIYDTTRTTTHATLRIVFQFELPISIKSIEDNVIQLEEQIYLFGPNQFADEEDNSIDYSCEFDCDIVNTKIIEQINIGMQCLPPHIVILEAGGNPSNDEDIFAACEKYIEDLKLVEEQPVEICYDEAIFHKCTFNNFSSYGIYNLAAILGVKFLDKLESVVDYHSTCRVLDLIWLAVACAIHIHITKKQIEISQIEEENNDLLKVWHCFYKWCGWWKAHRGDIRTGNTNMQLKCLAAFSPLFPARGKLNYSKSTALETFGVKFIKQNITGNVINEENLKRQIKAAQEERERINLLFVEAFGSVNPLEYPLFKNNSQLNQEGCQKLFKCYNAGLGRLKTIYRQEILKIEAINSKERKAKEVVVSKVKDIKKAEKETKKTTKLLAKRLIKLTEKESELPEQSSSSLKETQNISDLINKDLTDISEPLSKKQKTRHQTTQQEKDLLEPLLTPNSPTEEEVEEVLKALLQVWDGWTKKKVRDYWSHHKPKPNKPNEPK</sequence>
<dbReference type="AlphaFoldDB" id="A0A397SLJ3"/>
<reference evidence="2 3" key="1">
    <citation type="submission" date="2018-06" db="EMBL/GenBank/DDBJ databases">
        <title>Comparative genomics reveals the genomic features of Rhizophagus irregularis, R. cerebriforme, R. diaphanum and Gigaspora rosea, and their symbiotic lifestyle signature.</title>
        <authorList>
            <person name="Morin E."/>
            <person name="San Clemente H."/>
            <person name="Chen E.C.H."/>
            <person name="De La Providencia I."/>
            <person name="Hainaut M."/>
            <person name="Kuo A."/>
            <person name="Kohler A."/>
            <person name="Murat C."/>
            <person name="Tang N."/>
            <person name="Roy S."/>
            <person name="Loubradou J."/>
            <person name="Henrissat B."/>
            <person name="Grigoriev I.V."/>
            <person name="Corradi N."/>
            <person name="Roux C."/>
            <person name="Martin F.M."/>
        </authorList>
    </citation>
    <scope>NUCLEOTIDE SEQUENCE [LARGE SCALE GENOMIC DNA]</scope>
    <source>
        <strain evidence="2 3">DAOM 227022</strain>
    </source>
</reference>
<evidence type="ECO:0000256" key="1">
    <source>
        <dbReference type="SAM" id="MobiDB-lite"/>
    </source>
</evidence>
<evidence type="ECO:0000313" key="2">
    <source>
        <dbReference type="EMBL" id="RIA87070.1"/>
    </source>
</evidence>